<gene>
    <name evidence="2" type="ORF">EL18_00164</name>
</gene>
<proteinExistence type="predicted"/>
<dbReference type="EMBL" id="JMQM01000001">
    <property type="protein sequence ID" value="KFB09149.1"/>
    <property type="molecule type" value="Genomic_DNA"/>
</dbReference>
<evidence type="ECO:0000313" key="2">
    <source>
        <dbReference type="EMBL" id="KFB09149.1"/>
    </source>
</evidence>
<protein>
    <recommendedName>
        <fullName evidence="1">YdhG-like domain-containing protein</fullName>
    </recommendedName>
</protein>
<feature type="domain" description="YdhG-like" evidence="1">
    <location>
        <begin position="22"/>
        <end position="121"/>
    </location>
</feature>
<name>A0A084U863_9HYPH</name>
<dbReference type="InterPro" id="IPR014922">
    <property type="entry name" value="YdhG-like"/>
</dbReference>
<dbReference type="Proteomes" id="UP000053675">
    <property type="component" value="Unassembled WGS sequence"/>
</dbReference>
<reference evidence="2 3" key="1">
    <citation type="submission" date="2014-05" db="EMBL/GenBank/DDBJ databases">
        <title>Draft Genome Sequence of Nitratireductor basaltis Strain UMTGB225, A Marine Bacterium Isolated from Green Barrel Tunicate.</title>
        <authorList>
            <person name="Gan H.Y."/>
        </authorList>
    </citation>
    <scope>NUCLEOTIDE SEQUENCE [LARGE SCALE GENOMIC DNA]</scope>
    <source>
        <strain evidence="2 3">UMTGB225</strain>
    </source>
</reference>
<keyword evidence="3" id="KW-1185">Reference proteome</keyword>
<evidence type="ECO:0000259" key="1">
    <source>
        <dbReference type="Pfam" id="PF08818"/>
    </source>
</evidence>
<dbReference type="OrthoDB" id="9811812at2"/>
<organism evidence="2 3">
    <name type="scientific">Nitratireductor basaltis</name>
    <dbReference type="NCBI Taxonomy" id="472175"/>
    <lineage>
        <taxon>Bacteria</taxon>
        <taxon>Pseudomonadati</taxon>
        <taxon>Pseudomonadota</taxon>
        <taxon>Alphaproteobacteria</taxon>
        <taxon>Hyphomicrobiales</taxon>
        <taxon>Phyllobacteriaceae</taxon>
        <taxon>Nitratireductor</taxon>
    </lineage>
</organism>
<dbReference type="AlphaFoldDB" id="A0A084U863"/>
<dbReference type="STRING" id="472175.EL18_00164"/>
<accession>A0A084U863</accession>
<dbReference type="PATRIC" id="fig|472175.3.peg.169"/>
<sequence length="133" mass="14471">MSASEVEAEITRKFEALGGWRGAMLAHVRQLILTDPRITEAIKWRKPSNPSGVAVWEHEGIICTGESYKDKVKLTFAYGASLPDPQGLFNASLTAGTRRAIDLKEGAAVDPEAFRKLIADAADFNTRLKAAKA</sequence>
<comment type="caution">
    <text evidence="2">The sequence shown here is derived from an EMBL/GenBank/DDBJ whole genome shotgun (WGS) entry which is preliminary data.</text>
</comment>
<dbReference type="SUPFAM" id="SSF159888">
    <property type="entry name" value="YdhG-like"/>
    <property type="match status" value="1"/>
</dbReference>
<evidence type="ECO:0000313" key="3">
    <source>
        <dbReference type="Proteomes" id="UP000053675"/>
    </source>
</evidence>
<dbReference type="eggNOG" id="COG5649">
    <property type="taxonomic scope" value="Bacteria"/>
</dbReference>
<dbReference type="Pfam" id="PF08818">
    <property type="entry name" value="DUF1801"/>
    <property type="match status" value="1"/>
</dbReference>
<dbReference type="RefSeq" id="WP_051913626.1">
    <property type="nucleotide sequence ID" value="NZ_JMQM01000001.1"/>
</dbReference>